<feature type="modified residue" description="N6-carboxylysine" evidence="3 5">
    <location>
        <position position="145"/>
    </location>
</feature>
<comment type="similarity">
    <text evidence="5">Belongs to the metallo-dependent hydrolases superfamily. Phosphotriesterase family.</text>
</comment>
<reference evidence="6 7" key="1">
    <citation type="submission" date="2019-08" db="EMBL/GenBank/DDBJ databases">
        <title>Parahaliea maris sp. nov., isolated from the surface seawater.</title>
        <authorList>
            <person name="Liu Y."/>
        </authorList>
    </citation>
    <scope>NUCLEOTIDE SEQUENCE [LARGE SCALE GENOMIC DNA]</scope>
    <source>
        <strain evidence="6 7">HSLHS9</strain>
    </source>
</reference>
<evidence type="ECO:0000256" key="2">
    <source>
        <dbReference type="ARBA" id="ARBA00022801"/>
    </source>
</evidence>
<evidence type="ECO:0000256" key="1">
    <source>
        <dbReference type="ARBA" id="ARBA00022723"/>
    </source>
</evidence>
<name>A0A5C9A2X5_9GAMM</name>
<dbReference type="PANTHER" id="PTHR10819">
    <property type="entry name" value="PHOSPHOTRIESTERASE-RELATED"/>
    <property type="match status" value="1"/>
</dbReference>
<feature type="binding site" evidence="4">
    <location>
        <position position="23"/>
    </location>
    <ligand>
        <name>Zn(2+)</name>
        <dbReference type="ChEBI" id="CHEBI:29105"/>
        <label>1</label>
    </ligand>
</feature>
<evidence type="ECO:0000313" key="6">
    <source>
        <dbReference type="EMBL" id="TXS95225.1"/>
    </source>
</evidence>
<dbReference type="PIRSF" id="PIRSF016839">
    <property type="entry name" value="PhP"/>
    <property type="match status" value="1"/>
</dbReference>
<keyword evidence="2" id="KW-0378">Hydrolase</keyword>
<dbReference type="SUPFAM" id="SSF51556">
    <property type="entry name" value="Metallo-dependent hydrolases"/>
    <property type="match status" value="1"/>
</dbReference>
<dbReference type="InterPro" id="IPR017947">
    <property type="entry name" value="AryldialkylPase_Zn-BS"/>
</dbReference>
<dbReference type="GO" id="GO:0016788">
    <property type="term" value="F:hydrolase activity, acting on ester bonds"/>
    <property type="evidence" value="ECO:0007669"/>
    <property type="project" value="InterPro"/>
</dbReference>
<sequence length="333" mass="36509">MPRTVNTVTGPIDVDQLGPTLMHEHLLIGYPGWEADTLRPGPSRDEMVATCVGKIEALQAIGVRSMLDPCPNDLGRDVSLAKEVAERTGFNIICATGLYKEDEGGYAHWHFRRQVGTAIEQMAELFVHELTRGIGDTGVKAGIIKVATGVGQITDYEYSVLEAAAMAALETGAPITTHTDQGTMGDVQQQFLVDKGVPAHRIIIGHSCGSADHDYHTGILDQGSYLGFDRFGLDILVPDTQRVEALVKLLKKQRESQIVVSHDGVWCTRGEPFPQVMLDMMDPEVLMDPTHFHRRIVPRLLEAGVSQAQIDTMLVDNPRRFFAGENPPVHPAD</sequence>
<dbReference type="AlphaFoldDB" id="A0A5C9A2X5"/>
<protein>
    <submittedName>
        <fullName evidence="6">Phosphotriesterase-related protein</fullName>
    </submittedName>
</protein>
<dbReference type="Gene3D" id="3.20.20.140">
    <property type="entry name" value="Metal-dependent hydrolases"/>
    <property type="match status" value="1"/>
</dbReference>
<keyword evidence="7" id="KW-1185">Reference proteome</keyword>
<dbReference type="PROSITE" id="PS51347">
    <property type="entry name" value="PHOSPHOTRIESTERASE_2"/>
    <property type="match status" value="1"/>
</dbReference>
<evidence type="ECO:0000313" key="7">
    <source>
        <dbReference type="Proteomes" id="UP000321039"/>
    </source>
</evidence>
<feature type="binding site" description="via carbamate group" evidence="4">
    <location>
        <position position="145"/>
    </location>
    <ligand>
        <name>Zn(2+)</name>
        <dbReference type="ChEBI" id="CHEBI:29105"/>
        <label>1</label>
    </ligand>
</feature>
<dbReference type="RefSeq" id="WP_148067136.1">
    <property type="nucleotide sequence ID" value="NZ_VRZA01000002.1"/>
</dbReference>
<feature type="binding site" evidence="4">
    <location>
        <position position="263"/>
    </location>
    <ligand>
        <name>Zn(2+)</name>
        <dbReference type="ChEBI" id="CHEBI:29105"/>
        <label>1</label>
    </ligand>
</feature>
<accession>A0A5C9A2X5</accession>
<dbReference type="Proteomes" id="UP000321039">
    <property type="component" value="Unassembled WGS sequence"/>
</dbReference>
<feature type="binding site" evidence="4">
    <location>
        <position position="25"/>
    </location>
    <ligand>
        <name>Zn(2+)</name>
        <dbReference type="ChEBI" id="CHEBI:29105"/>
        <label>1</label>
    </ligand>
</feature>
<dbReference type="PROSITE" id="PS01322">
    <property type="entry name" value="PHOSPHOTRIESTERASE_1"/>
    <property type="match status" value="1"/>
</dbReference>
<comment type="caution">
    <text evidence="6">The sequence shown here is derived from an EMBL/GenBank/DDBJ whole genome shotgun (WGS) entry which is preliminary data.</text>
</comment>
<feature type="binding site" description="via carbamate group" evidence="4">
    <location>
        <position position="145"/>
    </location>
    <ligand>
        <name>Zn(2+)</name>
        <dbReference type="ChEBI" id="CHEBI:29105"/>
        <label>2</label>
    </ligand>
</feature>
<dbReference type="InterPro" id="IPR001559">
    <property type="entry name" value="Phosphotriesterase"/>
</dbReference>
<gene>
    <name evidence="6" type="ORF">FV139_04820</name>
</gene>
<keyword evidence="1 4" id="KW-0479">Metal-binding</keyword>
<dbReference type="InterPro" id="IPR032466">
    <property type="entry name" value="Metal_Hydrolase"/>
</dbReference>
<dbReference type="PANTHER" id="PTHR10819:SF3">
    <property type="entry name" value="PHOSPHOTRIESTERASE-RELATED PROTEIN"/>
    <property type="match status" value="1"/>
</dbReference>
<feature type="binding site" evidence="4">
    <location>
        <position position="178"/>
    </location>
    <ligand>
        <name>Zn(2+)</name>
        <dbReference type="ChEBI" id="CHEBI:29105"/>
        <label>2</label>
    </ligand>
</feature>
<evidence type="ECO:0000256" key="3">
    <source>
        <dbReference type="PIRSR" id="PIRSR601559-50"/>
    </source>
</evidence>
<dbReference type="Pfam" id="PF02126">
    <property type="entry name" value="PTE"/>
    <property type="match status" value="1"/>
</dbReference>
<proteinExistence type="inferred from homology"/>
<evidence type="ECO:0000256" key="4">
    <source>
        <dbReference type="PIRSR" id="PIRSR601559-51"/>
    </source>
</evidence>
<comment type="cofactor">
    <cofactor evidence="4">
        <name>a divalent metal cation</name>
        <dbReference type="ChEBI" id="CHEBI:60240"/>
    </cofactor>
    <text evidence="4">Binds 2 divalent metal cations per subunit.</text>
</comment>
<dbReference type="GO" id="GO:0008270">
    <property type="term" value="F:zinc ion binding"/>
    <property type="evidence" value="ECO:0007669"/>
    <property type="project" value="InterPro"/>
</dbReference>
<organism evidence="6 7">
    <name type="scientific">Parahaliea maris</name>
    <dbReference type="NCBI Taxonomy" id="2716870"/>
    <lineage>
        <taxon>Bacteria</taxon>
        <taxon>Pseudomonadati</taxon>
        <taxon>Pseudomonadota</taxon>
        <taxon>Gammaproteobacteria</taxon>
        <taxon>Cellvibrionales</taxon>
        <taxon>Halieaceae</taxon>
        <taxon>Parahaliea</taxon>
    </lineage>
</organism>
<evidence type="ECO:0000256" key="5">
    <source>
        <dbReference type="PROSITE-ProRule" id="PRU00679"/>
    </source>
</evidence>
<dbReference type="EMBL" id="VRZA01000002">
    <property type="protein sequence ID" value="TXS95225.1"/>
    <property type="molecule type" value="Genomic_DNA"/>
</dbReference>
<feature type="binding site" evidence="4">
    <location>
        <position position="206"/>
    </location>
    <ligand>
        <name>Zn(2+)</name>
        <dbReference type="ChEBI" id="CHEBI:29105"/>
        <label>2</label>
    </ligand>
</feature>